<accession>A0A2P4P105</accession>
<reference evidence="2 3" key="1">
    <citation type="journal article" date="2013" name="Proc. Natl. Acad. Sci. U.S.A.">
        <title>Genome of an arbuscular mycorrhizal fungus provides insight into the oldest plant symbiosis.</title>
        <authorList>
            <person name="Tisserant E."/>
            <person name="Malbreil M."/>
            <person name="Kuo A."/>
            <person name="Kohler A."/>
            <person name="Symeonidi A."/>
            <person name="Balestrini R."/>
            <person name="Charron P."/>
            <person name="Duensing N."/>
            <person name="Frei Dit Frey N."/>
            <person name="Gianinazzi-Pearson V."/>
            <person name="Gilbert L.B."/>
            <person name="Handa Y."/>
            <person name="Herr J.R."/>
            <person name="Hijri M."/>
            <person name="Koul R."/>
            <person name="Kawaguchi M."/>
            <person name="Krajinski F."/>
            <person name="Lammers P.J."/>
            <person name="Masclaux F.G."/>
            <person name="Murat C."/>
            <person name="Morin E."/>
            <person name="Ndikumana S."/>
            <person name="Pagni M."/>
            <person name="Petitpierre D."/>
            <person name="Requena N."/>
            <person name="Rosikiewicz P."/>
            <person name="Riley R."/>
            <person name="Saito K."/>
            <person name="San Clemente H."/>
            <person name="Shapiro H."/>
            <person name="van Tuinen D."/>
            <person name="Becard G."/>
            <person name="Bonfante P."/>
            <person name="Paszkowski U."/>
            <person name="Shachar-Hill Y.Y."/>
            <person name="Tuskan G.A."/>
            <person name="Young P.W."/>
            <person name="Sanders I.R."/>
            <person name="Henrissat B."/>
            <person name="Rensing S.A."/>
            <person name="Grigoriev I.V."/>
            <person name="Corradi N."/>
            <person name="Roux C."/>
            <person name="Martin F."/>
        </authorList>
    </citation>
    <scope>NUCLEOTIDE SEQUENCE [LARGE SCALE GENOMIC DNA]</scope>
    <source>
        <strain evidence="2 3">DAOM 197198</strain>
    </source>
</reference>
<name>A0A2P4P105_RHIID</name>
<reference evidence="2 3" key="2">
    <citation type="journal article" date="2018" name="New Phytol.">
        <title>High intraspecific genome diversity in the model arbuscular mycorrhizal symbiont Rhizophagus irregularis.</title>
        <authorList>
            <person name="Chen E.C.H."/>
            <person name="Morin E."/>
            <person name="Beaudet D."/>
            <person name="Noel J."/>
            <person name="Yildirir G."/>
            <person name="Ndikumana S."/>
            <person name="Charron P."/>
            <person name="St-Onge C."/>
            <person name="Giorgi J."/>
            <person name="Kruger M."/>
            <person name="Marton T."/>
            <person name="Ropars J."/>
            <person name="Grigoriev I.V."/>
            <person name="Hainaut M."/>
            <person name="Henrissat B."/>
            <person name="Roux C."/>
            <person name="Martin F."/>
            <person name="Corradi N."/>
        </authorList>
    </citation>
    <scope>NUCLEOTIDE SEQUENCE [LARGE SCALE GENOMIC DNA]</scope>
    <source>
        <strain evidence="2 3">DAOM 197198</strain>
    </source>
</reference>
<evidence type="ECO:0000313" key="2">
    <source>
        <dbReference type="EMBL" id="POG59070.1"/>
    </source>
</evidence>
<sequence length="321" mass="36193">MGRVCCGNPELAVMVGDEEADINDENKPKKRKVIEIIDDDLSSEENSETIQQAREGTYPVAKEAANITGEHVKDFSEGRKGFQETAKGGAKQLATQFKSRVSDYAKPLNVAYGLYENEIEAISAKIEVEHGISTITLRKIYYGSTYLDPKKCKANNFDPIKKIGMSSMGRRASADDQNSQKRDEERRSSGRKEEKEEFSVTEISGPPAQKDWSHFTGDRMKIVKMLKTLMNRYAMLCLNSDIRIVKLYGMQFTVLKFPLPQTRKDMKKAHETVIGFLNYEVLVKFFGMRCLKDFLAEFYVPCTDLLSSAYNALSSSSNSCS</sequence>
<protein>
    <submittedName>
        <fullName evidence="2">Uncharacterized protein</fullName>
    </submittedName>
</protein>
<dbReference type="VEuPathDB" id="FungiDB:RhiirFUN_014605"/>
<evidence type="ECO:0000313" key="3">
    <source>
        <dbReference type="Proteomes" id="UP000018888"/>
    </source>
</evidence>
<gene>
    <name evidence="2" type="ORF">GLOIN_2v1848412</name>
</gene>
<organism evidence="2 3">
    <name type="scientific">Rhizophagus irregularis (strain DAOM 181602 / DAOM 197198 / MUCL 43194)</name>
    <name type="common">Arbuscular mycorrhizal fungus</name>
    <name type="synonym">Glomus intraradices</name>
    <dbReference type="NCBI Taxonomy" id="747089"/>
    <lineage>
        <taxon>Eukaryota</taxon>
        <taxon>Fungi</taxon>
        <taxon>Fungi incertae sedis</taxon>
        <taxon>Mucoromycota</taxon>
        <taxon>Glomeromycotina</taxon>
        <taxon>Glomeromycetes</taxon>
        <taxon>Glomerales</taxon>
        <taxon>Glomeraceae</taxon>
        <taxon>Rhizophagus</taxon>
    </lineage>
</organism>
<feature type="region of interest" description="Disordered" evidence="1">
    <location>
        <begin position="165"/>
        <end position="210"/>
    </location>
</feature>
<comment type="caution">
    <text evidence="2">The sequence shown here is derived from an EMBL/GenBank/DDBJ whole genome shotgun (WGS) entry which is preliminary data.</text>
</comment>
<evidence type="ECO:0000256" key="1">
    <source>
        <dbReference type="SAM" id="MobiDB-lite"/>
    </source>
</evidence>
<keyword evidence="3" id="KW-1185">Reference proteome</keyword>
<dbReference type="Proteomes" id="UP000018888">
    <property type="component" value="Unassembled WGS sequence"/>
</dbReference>
<dbReference type="AlphaFoldDB" id="A0A2P4P105"/>
<feature type="compositionally biased region" description="Basic and acidic residues" evidence="1">
    <location>
        <begin position="172"/>
        <end position="198"/>
    </location>
</feature>
<proteinExistence type="predicted"/>
<dbReference type="EMBL" id="AUPC02000477">
    <property type="protein sequence ID" value="POG59070.1"/>
    <property type="molecule type" value="Genomic_DNA"/>
</dbReference>